<protein>
    <submittedName>
        <fullName evidence="2">Uncharacterized protein</fullName>
    </submittedName>
</protein>
<organism evidence="2 3">
    <name type="scientific">Ascobolus immersus RN42</name>
    <dbReference type="NCBI Taxonomy" id="1160509"/>
    <lineage>
        <taxon>Eukaryota</taxon>
        <taxon>Fungi</taxon>
        <taxon>Dikarya</taxon>
        <taxon>Ascomycota</taxon>
        <taxon>Pezizomycotina</taxon>
        <taxon>Pezizomycetes</taxon>
        <taxon>Pezizales</taxon>
        <taxon>Ascobolaceae</taxon>
        <taxon>Ascobolus</taxon>
    </lineage>
</organism>
<keyword evidence="3" id="KW-1185">Reference proteome</keyword>
<evidence type="ECO:0000256" key="1">
    <source>
        <dbReference type="SAM" id="MobiDB-lite"/>
    </source>
</evidence>
<feature type="region of interest" description="Disordered" evidence="1">
    <location>
        <begin position="1"/>
        <end position="38"/>
    </location>
</feature>
<reference evidence="2 3" key="1">
    <citation type="journal article" date="2018" name="Nat. Ecol. Evol.">
        <title>Pezizomycetes genomes reveal the molecular basis of ectomycorrhizal truffle lifestyle.</title>
        <authorList>
            <person name="Murat C."/>
            <person name="Payen T."/>
            <person name="Noel B."/>
            <person name="Kuo A."/>
            <person name="Morin E."/>
            <person name="Chen J."/>
            <person name="Kohler A."/>
            <person name="Krizsan K."/>
            <person name="Balestrini R."/>
            <person name="Da Silva C."/>
            <person name="Montanini B."/>
            <person name="Hainaut M."/>
            <person name="Levati E."/>
            <person name="Barry K.W."/>
            <person name="Belfiori B."/>
            <person name="Cichocki N."/>
            <person name="Clum A."/>
            <person name="Dockter R.B."/>
            <person name="Fauchery L."/>
            <person name="Guy J."/>
            <person name="Iotti M."/>
            <person name="Le Tacon F."/>
            <person name="Lindquist E.A."/>
            <person name="Lipzen A."/>
            <person name="Malagnac F."/>
            <person name="Mello A."/>
            <person name="Molinier V."/>
            <person name="Miyauchi S."/>
            <person name="Poulain J."/>
            <person name="Riccioni C."/>
            <person name="Rubini A."/>
            <person name="Sitrit Y."/>
            <person name="Splivallo R."/>
            <person name="Traeger S."/>
            <person name="Wang M."/>
            <person name="Zifcakova L."/>
            <person name="Wipf D."/>
            <person name="Zambonelli A."/>
            <person name="Paolocci F."/>
            <person name="Nowrousian M."/>
            <person name="Ottonello S."/>
            <person name="Baldrian P."/>
            <person name="Spatafora J.W."/>
            <person name="Henrissat B."/>
            <person name="Nagy L.G."/>
            <person name="Aury J.M."/>
            <person name="Wincker P."/>
            <person name="Grigoriev I.V."/>
            <person name="Bonfante P."/>
            <person name="Martin F.M."/>
        </authorList>
    </citation>
    <scope>NUCLEOTIDE SEQUENCE [LARGE SCALE GENOMIC DNA]</scope>
    <source>
        <strain evidence="2 3">RN42</strain>
    </source>
</reference>
<dbReference type="AlphaFoldDB" id="A0A3N4I3N0"/>
<gene>
    <name evidence="2" type="ORF">BJ508DRAFT_378120</name>
</gene>
<dbReference type="Proteomes" id="UP000275078">
    <property type="component" value="Unassembled WGS sequence"/>
</dbReference>
<dbReference type="EMBL" id="ML119707">
    <property type="protein sequence ID" value="RPA78781.1"/>
    <property type="molecule type" value="Genomic_DNA"/>
</dbReference>
<accession>A0A3N4I3N0</accession>
<evidence type="ECO:0000313" key="2">
    <source>
        <dbReference type="EMBL" id="RPA78781.1"/>
    </source>
</evidence>
<sequence length="363" mass="41598">MSESSSLSPTEGKLEQHLSLSAEESTHSDSGDEVEDKTEDIESIYLRDVITHGHGHAFYSHSKSSGSCGHDQSTPCFYESADDYCGCETVLTYIEHATRRIEIARRIPELQQVVSKCGEGDPDQIYNGTLKFKRGDGPIWAFHFEAVFYIRSLAINTSKHPGLTLDKYLQLEGENEVALAGYPDQLLRLSEEFLLFLFRVIRPIVITEGWMHSYFFMGLSYYIQSYLNERWRRGLLRDGQVQLVVAVVEATMKEVQGLISEAAETNQSTSKREICLAFESSSSLLRKFLFILRSERLENLLLRYLHEDTTVDLKLWRSIRAMSAEYYLLQKTVIVDTHSRPVTESDLQLLTWEKLYSRPPLVL</sequence>
<evidence type="ECO:0000313" key="3">
    <source>
        <dbReference type="Proteomes" id="UP000275078"/>
    </source>
</evidence>
<name>A0A3N4I3N0_ASCIM</name>
<proteinExistence type="predicted"/>